<evidence type="ECO:0000313" key="1">
    <source>
        <dbReference type="EMBL" id="CAK0797918.1"/>
    </source>
</evidence>
<evidence type="ECO:0000313" key="2">
    <source>
        <dbReference type="Proteomes" id="UP001189429"/>
    </source>
</evidence>
<organism evidence="1 2">
    <name type="scientific">Prorocentrum cordatum</name>
    <dbReference type="NCBI Taxonomy" id="2364126"/>
    <lineage>
        <taxon>Eukaryota</taxon>
        <taxon>Sar</taxon>
        <taxon>Alveolata</taxon>
        <taxon>Dinophyceae</taxon>
        <taxon>Prorocentrales</taxon>
        <taxon>Prorocentraceae</taxon>
        <taxon>Prorocentrum</taxon>
    </lineage>
</organism>
<feature type="non-terminal residue" evidence="1">
    <location>
        <position position="151"/>
    </location>
</feature>
<dbReference type="EMBL" id="CAUYUJ010001847">
    <property type="protein sequence ID" value="CAK0797918.1"/>
    <property type="molecule type" value="Genomic_DNA"/>
</dbReference>
<reference evidence="1" key="1">
    <citation type="submission" date="2023-10" db="EMBL/GenBank/DDBJ databases">
        <authorList>
            <person name="Chen Y."/>
            <person name="Shah S."/>
            <person name="Dougan E. K."/>
            <person name="Thang M."/>
            <person name="Chan C."/>
        </authorList>
    </citation>
    <scope>NUCLEOTIDE SEQUENCE [LARGE SCALE GENOMIC DNA]</scope>
</reference>
<protein>
    <submittedName>
        <fullName evidence="1">Uncharacterized protein</fullName>
    </submittedName>
</protein>
<keyword evidence="2" id="KW-1185">Reference proteome</keyword>
<name>A0ABN9PXA1_9DINO</name>
<gene>
    <name evidence="1" type="ORF">PCOR1329_LOCUS6848</name>
</gene>
<sequence>MAAPADGADGAVDQAAAAAGQQDVDYDNKDKLLAPSRRALKAFDLKTAICSATRDMYQCEQVSHYDVSRVLSALTQVCTRELQVRQVVQIPGLVKITAVKHGPTPARSLVIKGRRVSIASRDKHLLCKAQPHKDMKRIAEVDAQIPDAEGD</sequence>
<comment type="caution">
    <text evidence="1">The sequence shown here is derived from an EMBL/GenBank/DDBJ whole genome shotgun (WGS) entry which is preliminary data.</text>
</comment>
<dbReference type="Proteomes" id="UP001189429">
    <property type="component" value="Unassembled WGS sequence"/>
</dbReference>
<accession>A0ABN9PXA1</accession>
<proteinExistence type="predicted"/>